<dbReference type="GO" id="GO:0008195">
    <property type="term" value="F:phosphatidate phosphatase activity"/>
    <property type="evidence" value="ECO:0007669"/>
    <property type="project" value="TreeGrafter"/>
</dbReference>
<dbReference type="CDD" id="cd03390">
    <property type="entry name" value="PAP2_containing_1_like"/>
    <property type="match status" value="1"/>
</dbReference>
<dbReference type="InterPro" id="IPR000326">
    <property type="entry name" value="PAP2/HPO"/>
</dbReference>
<keyword evidence="4 7" id="KW-1133">Transmembrane helix</keyword>
<evidence type="ECO:0000256" key="6">
    <source>
        <dbReference type="SAM" id="MobiDB-lite"/>
    </source>
</evidence>
<protein>
    <recommendedName>
        <fullName evidence="8">Phosphatidic acid phosphatase type 2/haloperoxidase domain-containing protein</fullName>
    </recommendedName>
</protein>
<name>A0A9P6W190_RHOMI</name>
<keyword evidence="3 7" id="KW-0812">Transmembrane</keyword>
<keyword evidence="10" id="KW-1185">Reference proteome</keyword>
<feature type="region of interest" description="Disordered" evidence="6">
    <location>
        <begin position="246"/>
        <end position="353"/>
    </location>
</feature>
<sequence>MALTLIDTLADWILTIVLLVLIGVLTDKAGYKRQFSLTDTSIQHTYAVHERITFGECIVYAGIIPLVLMALIALVWRRSFWDLHASILGLLLSVSLTTVFTQVVKPVEGATNAAVYGLATVAICTVQSGHIIDDGFKSFPSGHSSFAWAGLGYFALYLSGKMHLFDHRGYTVKAWVAIAPLIGATLIAVSRTMDYRHHATDVIAGSILGALIALVTYHLYYPSLFSPKCHLPFSPRIPPTAVQDRMALDSSTSGVSDGIEDETAPRDGNGNGNGRRNGHVLPLHGGGEGYSREFGQAGRESHDGGAAGLNGVEVPLESSGWGRGGAAGPYAEAAAADSKKQSSDSFQVQARQQ</sequence>
<feature type="transmembrane region" description="Helical" evidence="7">
    <location>
        <begin position="170"/>
        <end position="190"/>
    </location>
</feature>
<dbReference type="AlphaFoldDB" id="A0A9P6W190"/>
<comment type="caution">
    <text evidence="9">The sequence shown here is derived from an EMBL/GenBank/DDBJ whole genome shotgun (WGS) entry which is preliminary data.</text>
</comment>
<dbReference type="EMBL" id="PUHQ01000051">
    <property type="protein sequence ID" value="KAG0659694.1"/>
    <property type="molecule type" value="Genomic_DNA"/>
</dbReference>
<evidence type="ECO:0000313" key="9">
    <source>
        <dbReference type="EMBL" id="KAG0659694.1"/>
    </source>
</evidence>
<dbReference type="Proteomes" id="UP000777482">
    <property type="component" value="Unassembled WGS sequence"/>
</dbReference>
<dbReference type="SUPFAM" id="SSF48317">
    <property type="entry name" value="Acid phosphatase/Vanadium-dependent haloperoxidase"/>
    <property type="match status" value="1"/>
</dbReference>
<feature type="domain" description="Phosphatidic acid phosphatase type 2/haloperoxidase" evidence="8">
    <location>
        <begin position="85"/>
        <end position="217"/>
    </location>
</feature>
<evidence type="ECO:0000256" key="2">
    <source>
        <dbReference type="ARBA" id="ARBA00008816"/>
    </source>
</evidence>
<accession>A0A9P6W190</accession>
<dbReference type="PANTHER" id="PTHR10165">
    <property type="entry name" value="LIPID PHOSPHATE PHOSPHATASE"/>
    <property type="match status" value="1"/>
</dbReference>
<dbReference type="OrthoDB" id="8907274at2759"/>
<comment type="subcellular location">
    <subcellularLocation>
        <location evidence="1">Membrane</location>
        <topology evidence="1">Multi-pass membrane protein</topology>
    </subcellularLocation>
</comment>
<feature type="transmembrane region" description="Helical" evidence="7">
    <location>
        <begin position="202"/>
        <end position="221"/>
    </location>
</feature>
<evidence type="ECO:0000256" key="5">
    <source>
        <dbReference type="ARBA" id="ARBA00023136"/>
    </source>
</evidence>
<proteinExistence type="inferred from homology"/>
<dbReference type="InterPro" id="IPR036938">
    <property type="entry name" value="PAP2/HPO_sf"/>
</dbReference>
<evidence type="ECO:0000256" key="1">
    <source>
        <dbReference type="ARBA" id="ARBA00004141"/>
    </source>
</evidence>
<organism evidence="9 10">
    <name type="scientific">Rhodotorula mucilaginosa</name>
    <name type="common">Yeast</name>
    <name type="synonym">Rhodotorula rubra</name>
    <dbReference type="NCBI Taxonomy" id="5537"/>
    <lineage>
        <taxon>Eukaryota</taxon>
        <taxon>Fungi</taxon>
        <taxon>Dikarya</taxon>
        <taxon>Basidiomycota</taxon>
        <taxon>Pucciniomycotina</taxon>
        <taxon>Microbotryomycetes</taxon>
        <taxon>Sporidiobolales</taxon>
        <taxon>Sporidiobolaceae</taxon>
        <taxon>Rhodotorula</taxon>
    </lineage>
</organism>
<dbReference type="PANTHER" id="PTHR10165:SF35">
    <property type="entry name" value="RE23632P"/>
    <property type="match status" value="1"/>
</dbReference>
<dbReference type="SMART" id="SM00014">
    <property type="entry name" value="acidPPc"/>
    <property type="match status" value="1"/>
</dbReference>
<evidence type="ECO:0000256" key="4">
    <source>
        <dbReference type="ARBA" id="ARBA00022989"/>
    </source>
</evidence>
<comment type="similarity">
    <text evidence="2">Belongs to the PA-phosphatase related phosphoesterase family.</text>
</comment>
<feature type="transmembrane region" description="Helical" evidence="7">
    <location>
        <begin position="138"/>
        <end position="158"/>
    </location>
</feature>
<feature type="transmembrane region" description="Helical" evidence="7">
    <location>
        <begin position="83"/>
        <end position="101"/>
    </location>
</feature>
<feature type="transmembrane region" description="Helical" evidence="7">
    <location>
        <begin position="12"/>
        <end position="31"/>
    </location>
</feature>
<evidence type="ECO:0000259" key="8">
    <source>
        <dbReference type="SMART" id="SM00014"/>
    </source>
</evidence>
<feature type="transmembrane region" description="Helical" evidence="7">
    <location>
        <begin position="113"/>
        <end position="132"/>
    </location>
</feature>
<dbReference type="Gene3D" id="1.20.144.10">
    <property type="entry name" value="Phosphatidic acid phosphatase type 2/haloperoxidase"/>
    <property type="match status" value="1"/>
</dbReference>
<dbReference type="GO" id="GO:0006644">
    <property type="term" value="P:phospholipid metabolic process"/>
    <property type="evidence" value="ECO:0007669"/>
    <property type="project" value="InterPro"/>
</dbReference>
<evidence type="ECO:0000256" key="7">
    <source>
        <dbReference type="SAM" id="Phobius"/>
    </source>
</evidence>
<dbReference type="GO" id="GO:0046839">
    <property type="term" value="P:phospholipid dephosphorylation"/>
    <property type="evidence" value="ECO:0007669"/>
    <property type="project" value="TreeGrafter"/>
</dbReference>
<evidence type="ECO:0000313" key="10">
    <source>
        <dbReference type="Proteomes" id="UP000777482"/>
    </source>
</evidence>
<reference evidence="9 10" key="1">
    <citation type="submission" date="2020-11" db="EMBL/GenBank/DDBJ databases">
        <title>Kefir isolates.</title>
        <authorList>
            <person name="Marcisauskas S."/>
            <person name="Kim Y."/>
            <person name="Blasche S."/>
        </authorList>
    </citation>
    <scope>NUCLEOTIDE SEQUENCE [LARGE SCALE GENOMIC DNA]</scope>
    <source>
        <strain evidence="9 10">KR</strain>
    </source>
</reference>
<dbReference type="InterPro" id="IPR043216">
    <property type="entry name" value="PAP-like"/>
</dbReference>
<dbReference type="GO" id="GO:0016020">
    <property type="term" value="C:membrane"/>
    <property type="evidence" value="ECO:0007669"/>
    <property type="project" value="UniProtKB-SubCell"/>
</dbReference>
<feature type="transmembrane region" description="Helical" evidence="7">
    <location>
        <begin position="52"/>
        <end position="77"/>
    </location>
</feature>
<keyword evidence="5 7" id="KW-0472">Membrane</keyword>
<dbReference type="Pfam" id="PF01569">
    <property type="entry name" value="PAP2"/>
    <property type="match status" value="1"/>
</dbReference>
<evidence type="ECO:0000256" key="3">
    <source>
        <dbReference type="ARBA" id="ARBA00022692"/>
    </source>
</evidence>
<gene>
    <name evidence="9" type="ORF">C6P46_005053</name>
</gene>